<sequence length="291" mass="30525">MSSLRACLLLLLAYSTPTSSIKLGRAAPGEGLSRRGLLARSAALAALPAPLSALAAGVASDGTTVRGVNEGMPTGEKDVAKFLQQQGFPPLPKVNGLSPLVQYIGAAPPANIDGSKQKERAFDSTLLVKFLYPSGWLVETPTLTENGEAGKIAANNYLKGDFADFVAAKLPPGKTLESIDKAFLTTFLVSQMTGDVYEDVKVGKVKRLTAADGMDVAYIDFGYTLLTRAGFTVDRKGTACVHVVGGAIVGLVTGTTGQRFKSLEADLRACTESFRAYAVKKPDFAFLNGAA</sequence>
<dbReference type="AlphaFoldDB" id="A0A0D3JRH3"/>
<evidence type="ECO:0000256" key="1">
    <source>
        <dbReference type="SAM" id="SignalP"/>
    </source>
</evidence>
<organism evidence="2 3">
    <name type="scientific">Emiliania huxleyi (strain CCMP1516)</name>
    <dbReference type="NCBI Taxonomy" id="280463"/>
    <lineage>
        <taxon>Eukaryota</taxon>
        <taxon>Haptista</taxon>
        <taxon>Haptophyta</taxon>
        <taxon>Prymnesiophyceae</taxon>
        <taxon>Isochrysidales</taxon>
        <taxon>Noelaerhabdaceae</taxon>
        <taxon>Emiliania</taxon>
    </lineage>
</organism>
<accession>A0A0D3JRH3</accession>
<name>A0A0D3JRH3_EMIH1</name>
<evidence type="ECO:0000313" key="3">
    <source>
        <dbReference type="Proteomes" id="UP000013827"/>
    </source>
</evidence>
<proteinExistence type="predicted"/>
<dbReference type="EnsemblProtists" id="EOD26108">
    <property type="protein sequence ID" value="EOD26108"/>
    <property type="gene ID" value="EMIHUDRAFT_443487"/>
</dbReference>
<evidence type="ECO:0000313" key="2">
    <source>
        <dbReference type="EnsemblProtists" id="EOD26108"/>
    </source>
</evidence>
<dbReference type="Proteomes" id="UP000013827">
    <property type="component" value="Unassembled WGS sequence"/>
</dbReference>
<feature type="chain" id="PRO_5044262400" evidence="1">
    <location>
        <begin position="21"/>
        <end position="291"/>
    </location>
</feature>
<dbReference type="HOGENOM" id="CLU_916595_0_0_1"/>
<dbReference type="GeneID" id="17271652"/>
<dbReference type="PaxDb" id="2903-EOD26108"/>
<feature type="signal peptide" evidence="1">
    <location>
        <begin position="1"/>
        <end position="20"/>
    </location>
</feature>
<protein>
    <submittedName>
        <fullName evidence="2">Uncharacterized protein</fullName>
    </submittedName>
</protein>
<dbReference type="eggNOG" id="ENOG502S4FV">
    <property type="taxonomic scope" value="Eukaryota"/>
</dbReference>
<reference evidence="2" key="2">
    <citation type="submission" date="2024-10" db="UniProtKB">
        <authorList>
            <consortium name="EnsemblProtists"/>
        </authorList>
    </citation>
    <scope>IDENTIFICATION</scope>
</reference>
<keyword evidence="3" id="KW-1185">Reference proteome</keyword>
<keyword evidence="1" id="KW-0732">Signal</keyword>
<dbReference type="RefSeq" id="XP_005778537.1">
    <property type="nucleotide sequence ID" value="XM_005778480.1"/>
</dbReference>
<dbReference type="KEGG" id="ehx:EMIHUDRAFT_443487"/>
<reference evidence="3" key="1">
    <citation type="journal article" date="2013" name="Nature">
        <title>Pan genome of the phytoplankton Emiliania underpins its global distribution.</title>
        <authorList>
            <person name="Read B.A."/>
            <person name="Kegel J."/>
            <person name="Klute M.J."/>
            <person name="Kuo A."/>
            <person name="Lefebvre S.C."/>
            <person name="Maumus F."/>
            <person name="Mayer C."/>
            <person name="Miller J."/>
            <person name="Monier A."/>
            <person name="Salamov A."/>
            <person name="Young J."/>
            <person name="Aguilar M."/>
            <person name="Claverie J.M."/>
            <person name="Frickenhaus S."/>
            <person name="Gonzalez K."/>
            <person name="Herman E.K."/>
            <person name="Lin Y.C."/>
            <person name="Napier J."/>
            <person name="Ogata H."/>
            <person name="Sarno A.F."/>
            <person name="Shmutz J."/>
            <person name="Schroeder D."/>
            <person name="de Vargas C."/>
            <person name="Verret F."/>
            <person name="von Dassow P."/>
            <person name="Valentin K."/>
            <person name="Van de Peer Y."/>
            <person name="Wheeler G."/>
            <person name="Dacks J.B."/>
            <person name="Delwiche C.F."/>
            <person name="Dyhrman S.T."/>
            <person name="Glockner G."/>
            <person name="John U."/>
            <person name="Richards T."/>
            <person name="Worden A.Z."/>
            <person name="Zhang X."/>
            <person name="Grigoriev I.V."/>
            <person name="Allen A.E."/>
            <person name="Bidle K."/>
            <person name="Borodovsky M."/>
            <person name="Bowler C."/>
            <person name="Brownlee C."/>
            <person name="Cock J.M."/>
            <person name="Elias M."/>
            <person name="Gladyshev V.N."/>
            <person name="Groth M."/>
            <person name="Guda C."/>
            <person name="Hadaegh A."/>
            <person name="Iglesias-Rodriguez M.D."/>
            <person name="Jenkins J."/>
            <person name="Jones B.M."/>
            <person name="Lawson T."/>
            <person name="Leese F."/>
            <person name="Lindquist E."/>
            <person name="Lobanov A."/>
            <person name="Lomsadze A."/>
            <person name="Malik S.B."/>
            <person name="Marsh M.E."/>
            <person name="Mackinder L."/>
            <person name="Mock T."/>
            <person name="Mueller-Roeber B."/>
            <person name="Pagarete A."/>
            <person name="Parker M."/>
            <person name="Probert I."/>
            <person name="Quesneville H."/>
            <person name="Raines C."/>
            <person name="Rensing S.A."/>
            <person name="Riano-Pachon D.M."/>
            <person name="Richier S."/>
            <person name="Rokitta S."/>
            <person name="Shiraiwa Y."/>
            <person name="Soanes D.M."/>
            <person name="van der Giezen M."/>
            <person name="Wahlund T.M."/>
            <person name="Williams B."/>
            <person name="Wilson W."/>
            <person name="Wolfe G."/>
            <person name="Wurch L.L."/>
        </authorList>
    </citation>
    <scope>NUCLEOTIDE SEQUENCE</scope>
</reference>